<dbReference type="AlphaFoldDB" id="A0AAV9MHR0"/>
<name>A0AAV9MHR0_9SOLN</name>
<dbReference type="EMBL" id="JAWPEI010000001">
    <property type="protein sequence ID" value="KAK4737469.1"/>
    <property type="molecule type" value="Genomic_DNA"/>
</dbReference>
<feature type="compositionally biased region" description="Polar residues" evidence="1">
    <location>
        <begin position="1"/>
        <end position="10"/>
    </location>
</feature>
<evidence type="ECO:0000313" key="3">
    <source>
        <dbReference type="Proteomes" id="UP001311915"/>
    </source>
</evidence>
<feature type="compositionally biased region" description="Basic and acidic residues" evidence="1">
    <location>
        <begin position="205"/>
        <end position="219"/>
    </location>
</feature>
<organism evidence="2 3">
    <name type="scientific">Solanum pinnatisectum</name>
    <name type="common">tansyleaf nightshade</name>
    <dbReference type="NCBI Taxonomy" id="50273"/>
    <lineage>
        <taxon>Eukaryota</taxon>
        <taxon>Viridiplantae</taxon>
        <taxon>Streptophyta</taxon>
        <taxon>Embryophyta</taxon>
        <taxon>Tracheophyta</taxon>
        <taxon>Spermatophyta</taxon>
        <taxon>Magnoliopsida</taxon>
        <taxon>eudicotyledons</taxon>
        <taxon>Gunneridae</taxon>
        <taxon>Pentapetalae</taxon>
        <taxon>asterids</taxon>
        <taxon>lamiids</taxon>
        <taxon>Solanales</taxon>
        <taxon>Solanaceae</taxon>
        <taxon>Solanoideae</taxon>
        <taxon>Solaneae</taxon>
        <taxon>Solanum</taxon>
    </lineage>
</organism>
<evidence type="ECO:0000256" key="1">
    <source>
        <dbReference type="SAM" id="MobiDB-lite"/>
    </source>
</evidence>
<feature type="compositionally biased region" description="Basic and acidic residues" evidence="1">
    <location>
        <begin position="164"/>
        <end position="175"/>
    </location>
</feature>
<feature type="compositionally biased region" description="Polar residues" evidence="1">
    <location>
        <begin position="176"/>
        <end position="200"/>
    </location>
</feature>
<comment type="caution">
    <text evidence="2">The sequence shown here is derived from an EMBL/GenBank/DDBJ whole genome shotgun (WGS) entry which is preliminary data.</text>
</comment>
<dbReference type="Proteomes" id="UP001311915">
    <property type="component" value="Unassembled WGS sequence"/>
</dbReference>
<feature type="region of interest" description="Disordered" evidence="1">
    <location>
        <begin position="147"/>
        <end position="219"/>
    </location>
</feature>
<accession>A0AAV9MHR0</accession>
<feature type="compositionally biased region" description="Basic and acidic residues" evidence="1">
    <location>
        <begin position="71"/>
        <end position="81"/>
    </location>
</feature>
<evidence type="ECO:0000313" key="2">
    <source>
        <dbReference type="EMBL" id="KAK4737469.1"/>
    </source>
</evidence>
<feature type="region of interest" description="Disordered" evidence="1">
    <location>
        <begin position="1"/>
        <end position="39"/>
    </location>
</feature>
<sequence>MHEEANSMQKMNKRPASETLSKEAQSSNFSFGIKGNSMSITPIPIPCIMQDTNQDKSMEKFGHDQYNQGHKGKEGHKDQNKDTNQQGGTSGLHQDNNRANIDYQNNFSRISNNYARYDPNLQRNRNVDNQVNNNVDQDTKIIQVQDNGKSETITSSQAQQQLAQRRDHRPDETRRQAQGKNHPTCQQQEPIPHIQTQQEQELGDQEEHWQTQKKETKQK</sequence>
<keyword evidence="3" id="KW-1185">Reference proteome</keyword>
<feature type="compositionally biased region" description="Polar residues" evidence="1">
    <location>
        <begin position="82"/>
        <end position="98"/>
    </location>
</feature>
<feature type="region of interest" description="Disordered" evidence="1">
    <location>
        <begin position="60"/>
        <end position="98"/>
    </location>
</feature>
<reference evidence="2 3" key="1">
    <citation type="submission" date="2023-10" db="EMBL/GenBank/DDBJ databases">
        <title>Genome-Wide Identification Analysis in wild type Solanum Pinnatisectum Reveals Some Genes Defensing Phytophthora Infestans.</title>
        <authorList>
            <person name="Sun C."/>
        </authorList>
    </citation>
    <scope>NUCLEOTIDE SEQUENCE [LARGE SCALE GENOMIC DNA]</scope>
    <source>
        <strain evidence="2">LQN</strain>
        <tissue evidence="2">Leaf</tissue>
    </source>
</reference>
<gene>
    <name evidence="2" type="ORF">R3W88_001166</name>
</gene>
<protein>
    <submittedName>
        <fullName evidence="2">Uncharacterized protein</fullName>
    </submittedName>
</protein>
<feature type="compositionally biased region" description="Polar residues" evidence="1">
    <location>
        <begin position="18"/>
        <end position="39"/>
    </location>
</feature>
<proteinExistence type="predicted"/>